<organism evidence="4 5">
    <name type="scientific">Penicilliopsis zonata CBS 506.65</name>
    <dbReference type="NCBI Taxonomy" id="1073090"/>
    <lineage>
        <taxon>Eukaryota</taxon>
        <taxon>Fungi</taxon>
        <taxon>Dikarya</taxon>
        <taxon>Ascomycota</taxon>
        <taxon>Pezizomycotina</taxon>
        <taxon>Eurotiomycetes</taxon>
        <taxon>Eurotiomycetidae</taxon>
        <taxon>Eurotiales</taxon>
        <taxon>Aspergillaceae</taxon>
        <taxon>Penicilliopsis</taxon>
    </lineage>
</organism>
<dbReference type="PROSITE" id="PS50297">
    <property type="entry name" value="ANK_REP_REGION"/>
    <property type="match status" value="1"/>
</dbReference>
<accession>A0A1L9SHE5</accession>
<keyword evidence="3" id="KW-0472">Membrane</keyword>
<gene>
    <name evidence="4" type="ORF">ASPZODRAFT_16352</name>
</gene>
<evidence type="ECO:0000313" key="5">
    <source>
        <dbReference type="Proteomes" id="UP000184188"/>
    </source>
</evidence>
<dbReference type="PANTHER" id="PTHR34706">
    <property type="entry name" value="SLR1338 PROTEIN"/>
    <property type="match status" value="1"/>
</dbReference>
<dbReference type="EMBL" id="KV878342">
    <property type="protein sequence ID" value="OJJ46598.1"/>
    <property type="molecule type" value="Genomic_DNA"/>
</dbReference>
<keyword evidence="5" id="KW-1185">Reference proteome</keyword>
<feature type="region of interest" description="Disordered" evidence="2">
    <location>
        <begin position="130"/>
        <end position="149"/>
    </location>
</feature>
<sequence>MADIYKCALAGTLTAADLSGKAQKIDSVHDRSKLTPLGAAVWKSHETTVKLLLSNGANPNGACGCRPPLWVAAARTKKNVGRMIEILLSEGADPNLPSPVDDDSTPLLSAVKDKRHPAILRALVDAGASPTIPNSKRETAENVAAEKKDRERARALLPREQRSSSRLSVLAMLTAVVLFVVAWANKYTASAAIAAGTAVVVGASETSLGGVIKKRFGLSGRVGKEIPQEVQVTKLEDFQHEMEEYIEKSKLDCFFRRNDPFLKTVIRKAINLQDHPDNTLNVEDMILLALYQPVLYCDDSGSMRRYHRIEPQNELVQRITSITTRIVPDDDGIELRFINQPTEPCMSRPSLETIGEIMQRVPFRGWTEIGTNLRLRVLEETVYAPLRQQNLKRPVLVSIITDGHPEGGPGTPERSDTIKQVILECGRVLEAHGYHRNVVRFQISQIGSSDQAADFLRALRSDPDLDEVLYCTTDRLDDEFASLRDNESRLEQWLLNLLMGPILQAETS</sequence>
<keyword evidence="1" id="KW-0040">ANK repeat</keyword>
<keyword evidence="3" id="KW-0812">Transmembrane</keyword>
<evidence type="ECO:0000256" key="2">
    <source>
        <dbReference type="SAM" id="MobiDB-lite"/>
    </source>
</evidence>
<protein>
    <submittedName>
        <fullName evidence="4">Uncharacterized protein</fullName>
    </submittedName>
</protein>
<feature type="compositionally biased region" description="Basic and acidic residues" evidence="2">
    <location>
        <begin position="135"/>
        <end position="149"/>
    </location>
</feature>
<dbReference type="InterPro" id="IPR036770">
    <property type="entry name" value="Ankyrin_rpt-contain_sf"/>
</dbReference>
<evidence type="ECO:0000313" key="4">
    <source>
        <dbReference type="EMBL" id="OJJ46598.1"/>
    </source>
</evidence>
<keyword evidence="3" id="KW-1133">Transmembrane helix</keyword>
<evidence type="ECO:0000256" key="3">
    <source>
        <dbReference type="SAM" id="Phobius"/>
    </source>
</evidence>
<dbReference type="STRING" id="1073090.A0A1L9SHE5"/>
<dbReference type="OrthoDB" id="2142040at2759"/>
<dbReference type="SUPFAM" id="SSF48403">
    <property type="entry name" value="Ankyrin repeat"/>
    <property type="match status" value="1"/>
</dbReference>
<feature type="repeat" description="ANK" evidence="1">
    <location>
        <begin position="32"/>
        <end position="60"/>
    </location>
</feature>
<dbReference type="Proteomes" id="UP000184188">
    <property type="component" value="Unassembled WGS sequence"/>
</dbReference>
<dbReference type="InterPro" id="IPR002110">
    <property type="entry name" value="Ankyrin_rpt"/>
</dbReference>
<evidence type="ECO:0000256" key="1">
    <source>
        <dbReference type="PROSITE-ProRule" id="PRU00023"/>
    </source>
</evidence>
<dbReference type="AlphaFoldDB" id="A0A1L9SHE5"/>
<dbReference type="RefSeq" id="XP_022581108.1">
    <property type="nucleotide sequence ID" value="XM_022726628.1"/>
</dbReference>
<dbReference type="PANTHER" id="PTHR34706:SF3">
    <property type="entry name" value="ANKYRIN REPEAT PROTEIN (AFU_ORTHOLOGUE AFUA_7G06200)"/>
    <property type="match status" value="1"/>
</dbReference>
<name>A0A1L9SHE5_9EURO</name>
<dbReference type="Pfam" id="PF00023">
    <property type="entry name" value="Ank"/>
    <property type="match status" value="1"/>
</dbReference>
<feature type="transmembrane region" description="Helical" evidence="3">
    <location>
        <begin position="167"/>
        <end position="185"/>
    </location>
</feature>
<dbReference type="PROSITE" id="PS50088">
    <property type="entry name" value="ANK_REPEAT"/>
    <property type="match status" value="1"/>
</dbReference>
<proteinExistence type="predicted"/>
<dbReference type="SMART" id="SM00248">
    <property type="entry name" value="ANK"/>
    <property type="match status" value="3"/>
</dbReference>
<dbReference type="VEuPathDB" id="FungiDB:ASPZODRAFT_16352"/>
<dbReference type="Gene3D" id="1.25.40.20">
    <property type="entry name" value="Ankyrin repeat-containing domain"/>
    <property type="match status" value="1"/>
</dbReference>
<dbReference type="GeneID" id="34613092"/>
<reference evidence="5" key="1">
    <citation type="journal article" date="2017" name="Genome Biol.">
        <title>Comparative genomics reveals high biological diversity and specific adaptations in the industrially and medically important fungal genus Aspergillus.</title>
        <authorList>
            <person name="de Vries R.P."/>
            <person name="Riley R."/>
            <person name="Wiebenga A."/>
            <person name="Aguilar-Osorio G."/>
            <person name="Amillis S."/>
            <person name="Uchima C.A."/>
            <person name="Anderluh G."/>
            <person name="Asadollahi M."/>
            <person name="Askin M."/>
            <person name="Barry K."/>
            <person name="Battaglia E."/>
            <person name="Bayram O."/>
            <person name="Benocci T."/>
            <person name="Braus-Stromeyer S.A."/>
            <person name="Caldana C."/>
            <person name="Canovas D."/>
            <person name="Cerqueira G.C."/>
            <person name="Chen F."/>
            <person name="Chen W."/>
            <person name="Choi C."/>
            <person name="Clum A."/>
            <person name="Dos Santos R.A."/>
            <person name="Damasio A.R."/>
            <person name="Diallinas G."/>
            <person name="Emri T."/>
            <person name="Fekete E."/>
            <person name="Flipphi M."/>
            <person name="Freyberg S."/>
            <person name="Gallo A."/>
            <person name="Gournas C."/>
            <person name="Habgood R."/>
            <person name="Hainaut M."/>
            <person name="Harispe M.L."/>
            <person name="Henrissat B."/>
            <person name="Hilden K.S."/>
            <person name="Hope R."/>
            <person name="Hossain A."/>
            <person name="Karabika E."/>
            <person name="Karaffa L."/>
            <person name="Karanyi Z."/>
            <person name="Krasevec N."/>
            <person name="Kuo A."/>
            <person name="Kusch H."/>
            <person name="LaButti K."/>
            <person name="Lagendijk E.L."/>
            <person name="Lapidus A."/>
            <person name="Levasseur A."/>
            <person name="Lindquist E."/>
            <person name="Lipzen A."/>
            <person name="Logrieco A.F."/>
            <person name="MacCabe A."/>
            <person name="Maekelae M.R."/>
            <person name="Malavazi I."/>
            <person name="Melin P."/>
            <person name="Meyer V."/>
            <person name="Mielnichuk N."/>
            <person name="Miskei M."/>
            <person name="Molnar A.P."/>
            <person name="Mule G."/>
            <person name="Ngan C.Y."/>
            <person name="Orejas M."/>
            <person name="Orosz E."/>
            <person name="Ouedraogo J.P."/>
            <person name="Overkamp K.M."/>
            <person name="Park H.-S."/>
            <person name="Perrone G."/>
            <person name="Piumi F."/>
            <person name="Punt P.J."/>
            <person name="Ram A.F."/>
            <person name="Ramon A."/>
            <person name="Rauscher S."/>
            <person name="Record E."/>
            <person name="Riano-Pachon D.M."/>
            <person name="Robert V."/>
            <person name="Roehrig J."/>
            <person name="Ruller R."/>
            <person name="Salamov A."/>
            <person name="Salih N.S."/>
            <person name="Samson R.A."/>
            <person name="Sandor E."/>
            <person name="Sanguinetti M."/>
            <person name="Schuetze T."/>
            <person name="Sepcic K."/>
            <person name="Shelest E."/>
            <person name="Sherlock G."/>
            <person name="Sophianopoulou V."/>
            <person name="Squina F.M."/>
            <person name="Sun H."/>
            <person name="Susca A."/>
            <person name="Todd R.B."/>
            <person name="Tsang A."/>
            <person name="Unkles S.E."/>
            <person name="van de Wiele N."/>
            <person name="van Rossen-Uffink D."/>
            <person name="Oliveira J.V."/>
            <person name="Vesth T.C."/>
            <person name="Visser J."/>
            <person name="Yu J.-H."/>
            <person name="Zhou M."/>
            <person name="Andersen M.R."/>
            <person name="Archer D.B."/>
            <person name="Baker S.E."/>
            <person name="Benoit I."/>
            <person name="Brakhage A.A."/>
            <person name="Braus G.H."/>
            <person name="Fischer R."/>
            <person name="Frisvad J.C."/>
            <person name="Goldman G.H."/>
            <person name="Houbraken J."/>
            <person name="Oakley B."/>
            <person name="Pocsi I."/>
            <person name="Scazzocchio C."/>
            <person name="Seiboth B."/>
            <person name="vanKuyk P.A."/>
            <person name="Wortman J."/>
            <person name="Dyer P.S."/>
            <person name="Grigoriev I.V."/>
        </authorList>
    </citation>
    <scope>NUCLEOTIDE SEQUENCE [LARGE SCALE GENOMIC DNA]</scope>
    <source>
        <strain evidence="5">CBS 506.65</strain>
    </source>
</reference>